<dbReference type="EMBL" id="FNWV01000001">
    <property type="protein sequence ID" value="SEH42361.1"/>
    <property type="molecule type" value="Genomic_DNA"/>
</dbReference>
<dbReference type="RefSeq" id="WP_074714395.1">
    <property type="nucleotide sequence ID" value="NZ_FNWV01000001.1"/>
</dbReference>
<dbReference type="OrthoDB" id="2068279at2"/>
<sequence>MIIHFYEVRNCTYDMVQGIPAIFAPEGVDTETLQRHFFIQALDGRWFHYLTREEYYYLMSFSGSDEVVFSFDKPVMNYYPPNYMPYAQNSVQDENKANTMCGISLGLIGLGFIVSSVAPALTFPCWIAALVLMIIVRVNYPQNTFGKVLMIIYIVFGVLFFIGILLAMAACGMITGEILDSCHNIPG</sequence>
<feature type="transmembrane region" description="Helical" evidence="1">
    <location>
        <begin position="105"/>
        <end position="136"/>
    </location>
</feature>
<gene>
    <name evidence="2" type="ORF">SAMN02910265_00597</name>
</gene>
<proteinExistence type="predicted"/>
<dbReference type="Proteomes" id="UP000183190">
    <property type="component" value="Unassembled WGS sequence"/>
</dbReference>
<keyword evidence="1" id="KW-1133">Transmembrane helix</keyword>
<keyword evidence="1" id="KW-0812">Transmembrane</keyword>
<dbReference type="AlphaFoldDB" id="A0A1H6I7Q1"/>
<accession>A0A1H6I7Q1</accession>
<protein>
    <submittedName>
        <fullName evidence="2">Uncharacterized protein</fullName>
    </submittedName>
</protein>
<evidence type="ECO:0000313" key="3">
    <source>
        <dbReference type="Proteomes" id="UP000183190"/>
    </source>
</evidence>
<evidence type="ECO:0000313" key="2">
    <source>
        <dbReference type="EMBL" id="SEH42361.1"/>
    </source>
</evidence>
<organism evidence="2 3">
    <name type="scientific">Ruminococcus flavefaciens</name>
    <dbReference type="NCBI Taxonomy" id="1265"/>
    <lineage>
        <taxon>Bacteria</taxon>
        <taxon>Bacillati</taxon>
        <taxon>Bacillota</taxon>
        <taxon>Clostridia</taxon>
        <taxon>Eubacteriales</taxon>
        <taxon>Oscillospiraceae</taxon>
        <taxon>Ruminococcus</taxon>
    </lineage>
</organism>
<name>A0A1H6I7Q1_RUMFL</name>
<reference evidence="2 3" key="1">
    <citation type="submission" date="2016-10" db="EMBL/GenBank/DDBJ databases">
        <authorList>
            <person name="de Groot N.N."/>
        </authorList>
    </citation>
    <scope>NUCLEOTIDE SEQUENCE [LARGE SCALE GENOMIC DNA]</scope>
    <source>
        <strain evidence="2 3">YAD2003</strain>
    </source>
</reference>
<evidence type="ECO:0000256" key="1">
    <source>
        <dbReference type="SAM" id="Phobius"/>
    </source>
</evidence>
<feature type="transmembrane region" description="Helical" evidence="1">
    <location>
        <begin position="148"/>
        <end position="171"/>
    </location>
</feature>
<keyword evidence="1" id="KW-0472">Membrane</keyword>